<accession>A0A091FA80</accession>
<dbReference type="Gene3D" id="2.70.40.10">
    <property type="match status" value="1"/>
</dbReference>
<keyword evidence="2" id="KW-0378">Hydrolase</keyword>
<evidence type="ECO:0000313" key="4">
    <source>
        <dbReference type="EMBL" id="KFO58735.1"/>
    </source>
</evidence>
<dbReference type="AlphaFoldDB" id="A0A091FA80"/>
<organism evidence="4 5">
    <name type="scientific">Corvus brachyrhynchos</name>
    <name type="common">American crow</name>
    <dbReference type="NCBI Taxonomy" id="85066"/>
    <lineage>
        <taxon>Eukaryota</taxon>
        <taxon>Metazoa</taxon>
        <taxon>Chordata</taxon>
        <taxon>Craniata</taxon>
        <taxon>Vertebrata</taxon>
        <taxon>Euteleostomi</taxon>
        <taxon>Archelosauria</taxon>
        <taxon>Archosauria</taxon>
        <taxon>Dinosauria</taxon>
        <taxon>Saurischia</taxon>
        <taxon>Theropoda</taxon>
        <taxon>Coelurosauria</taxon>
        <taxon>Aves</taxon>
        <taxon>Neognathae</taxon>
        <taxon>Neoaves</taxon>
        <taxon>Telluraves</taxon>
        <taxon>Australaves</taxon>
        <taxon>Passeriformes</taxon>
        <taxon>Corvoidea</taxon>
        <taxon>Corvidae</taxon>
        <taxon>Corvus</taxon>
    </lineage>
</organism>
<dbReference type="STRING" id="85066.A0A091FA80"/>
<evidence type="ECO:0000256" key="1">
    <source>
        <dbReference type="ARBA" id="ARBA00022670"/>
    </source>
</evidence>
<feature type="non-terminal residue" evidence="4">
    <location>
        <position position="153"/>
    </location>
</feature>
<dbReference type="PANTHER" id="PTHR19422">
    <property type="entry name" value="GAG RETROVIRAL POLYPROTEIN"/>
    <property type="match status" value="1"/>
</dbReference>
<dbReference type="InterPro" id="IPR036157">
    <property type="entry name" value="dUTPase-like_sf"/>
</dbReference>
<dbReference type="Pfam" id="PF00692">
    <property type="entry name" value="dUTPase"/>
    <property type="match status" value="1"/>
</dbReference>
<dbReference type="InterPro" id="IPR001995">
    <property type="entry name" value="Peptidase_A2_cat"/>
</dbReference>
<keyword evidence="1" id="KW-0645">Protease</keyword>
<sequence>GSLGLDLATAIDVTLINGRPQRIPTGIKGPLIINGQCHGALLLGRSSSSLRGLFILPGLIDKDYEGEICIMDQTHFPPVHIPVKSKIAQLIPLPHLTAAIAEGLPERGTGNFGSTGSLTLLTLPLARQPVATAVFTHGSDSMTLSALLDSGAD</sequence>
<dbReference type="PROSITE" id="PS50175">
    <property type="entry name" value="ASP_PROT_RETROV"/>
    <property type="match status" value="1"/>
</dbReference>
<keyword evidence="2" id="KW-0064">Aspartyl protease</keyword>
<proteinExistence type="predicted"/>
<keyword evidence="5" id="KW-1185">Reference proteome</keyword>
<dbReference type="PANTHER" id="PTHR19422:SF123">
    <property type="entry name" value="RT1 CLASS I, LOCUS CE15"/>
    <property type="match status" value="1"/>
</dbReference>
<feature type="domain" description="Peptidase A2" evidence="3">
    <location>
        <begin position="144"/>
        <end position="153"/>
    </location>
</feature>
<evidence type="ECO:0000259" key="3">
    <source>
        <dbReference type="PROSITE" id="PS50175"/>
    </source>
</evidence>
<reference evidence="4 5" key="1">
    <citation type="submission" date="2014-04" db="EMBL/GenBank/DDBJ databases">
        <title>Genome evolution of avian class.</title>
        <authorList>
            <person name="Zhang G."/>
            <person name="Li C."/>
        </authorList>
    </citation>
    <scope>NUCLEOTIDE SEQUENCE [LARGE SCALE GENOMIC DNA]</scope>
    <source>
        <strain evidence="4">BGI_N302</strain>
    </source>
</reference>
<dbReference type="GO" id="GO:0004190">
    <property type="term" value="F:aspartic-type endopeptidase activity"/>
    <property type="evidence" value="ECO:0007669"/>
    <property type="project" value="UniProtKB-KW"/>
</dbReference>
<dbReference type="EMBL" id="KK718825">
    <property type="protein sequence ID" value="KFO58735.1"/>
    <property type="molecule type" value="Genomic_DNA"/>
</dbReference>
<dbReference type="InterPro" id="IPR029054">
    <property type="entry name" value="dUTPase-like"/>
</dbReference>
<protein>
    <recommendedName>
        <fullName evidence="3">Peptidase A2 domain-containing protein</fullName>
    </recommendedName>
</protein>
<name>A0A091FA80_CORBR</name>
<dbReference type="InterPro" id="IPR051592">
    <property type="entry name" value="HERV-K_Pro_peptidase_A2"/>
</dbReference>
<evidence type="ECO:0000313" key="5">
    <source>
        <dbReference type="Proteomes" id="UP000052976"/>
    </source>
</evidence>
<dbReference type="GO" id="GO:0006508">
    <property type="term" value="P:proteolysis"/>
    <property type="evidence" value="ECO:0007669"/>
    <property type="project" value="UniProtKB-KW"/>
</dbReference>
<dbReference type="Proteomes" id="UP000052976">
    <property type="component" value="Unassembled WGS sequence"/>
</dbReference>
<dbReference type="SUPFAM" id="SSF51283">
    <property type="entry name" value="dUTPase-like"/>
    <property type="match status" value="1"/>
</dbReference>
<evidence type="ECO:0000256" key="2">
    <source>
        <dbReference type="ARBA" id="ARBA00022750"/>
    </source>
</evidence>
<feature type="non-terminal residue" evidence="4">
    <location>
        <position position="1"/>
    </location>
</feature>
<gene>
    <name evidence="4" type="ORF">N302_02139</name>
</gene>